<keyword evidence="2" id="KW-1185">Reference proteome</keyword>
<evidence type="ECO:0000313" key="2">
    <source>
        <dbReference type="Proteomes" id="UP000464752"/>
    </source>
</evidence>
<dbReference type="GeneID" id="80004929"/>
<dbReference type="RefSeq" id="YP_010751263.1">
    <property type="nucleotide sequence ID" value="NC_073367.1"/>
</dbReference>
<dbReference type="Proteomes" id="UP000464752">
    <property type="component" value="Segment"/>
</dbReference>
<evidence type="ECO:0000313" key="1">
    <source>
        <dbReference type="EMBL" id="QHB37201.1"/>
    </source>
</evidence>
<accession>A0A6B9LCY1</accession>
<name>A0A6B9LCY1_9CAUD</name>
<dbReference type="KEGG" id="vg:80004929"/>
<protein>
    <submittedName>
        <fullName evidence="1">Uncharacterized protein</fullName>
    </submittedName>
</protein>
<gene>
    <name evidence="1" type="primary">67</name>
    <name evidence="1" type="ORF">SEA_TERIJ_67</name>
</gene>
<sequence length="157" mass="17578">MTKNRYPGITDEHAAAIVAREPYEGGQSRAYIRDGKYIIGTSNIASDSGEGYDLLEITPEGAVLPLRITANPEPIERILADAARETPRSWLHSRKGKITGWITRHDGTWVDIRLSEPHELRYMSTMADPRHDEGERITVRAAFLTPEPTEADVVEKP</sequence>
<proteinExistence type="predicted"/>
<dbReference type="EMBL" id="MN813684">
    <property type="protein sequence ID" value="QHB37201.1"/>
    <property type="molecule type" value="Genomic_DNA"/>
</dbReference>
<reference evidence="1 2" key="1">
    <citation type="submission" date="2019-12" db="EMBL/GenBank/DDBJ databases">
        <authorList>
            <person name="Kistler A.K."/>
            <person name="Garlena R.A."/>
            <person name="Russell D.A."/>
            <person name="Pope W.H."/>
            <person name="Jacobs-Sera D."/>
            <person name="Hatfull G.F."/>
        </authorList>
    </citation>
    <scope>NUCLEOTIDE SEQUENCE [LARGE SCALE GENOMIC DNA]</scope>
</reference>
<organism evidence="1 2">
    <name type="scientific">Microbacterium phage Terij</name>
    <dbReference type="NCBI Taxonomy" id="2686229"/>
    <lineage>
        <taxon>Viruses</taxon>
        <taxon>Duplodnaviria</taxon>
        <taxon>Heunggongvirae</taxon>
        <taxon>Uroviricota</taxon>
        <taxon>Caudoviricetes</taxon>
        <taxon>Hodgkinviridae</taxon>
        <taxon>Margaeryvirus</taxon>
        <taxon>Margaeryvirus terij</taxon>
    </lineage>
</organism>